<dbReference type="NCBIfam" id="TIGR02608">
    <property type="entry name" value="delta_60_rpt"/>
    <property type="match status" value="4"/>
</dbReference>
<proteinExistence type="predicted"/>
<dbReference type="Proteomes" id="UP000245449">
    <property type="component" value="Unassembled WGS sequence"/>
</dbReference>
<organism evidence="3 4">
    <name type="scientific">Flavobacterium psychrotolerans</name>
    <dbReference type="NCBI Taxonomy" id="2169410"/>
    <lineage>
        <taxon>Bacteria</taxon>
        <taxon>Pseudomonadati</taxon>
        <taxon>Bacteroidota</taxon>
        <taxon>Flavobacteriia</taxon>
        <taxon>Flavobacteriales</taxon>
        <taxon>Flavobacteriaceae</taxon>
        <taxon>Flavobacterium</taxon>
    </lineage>
</organism>
<evidence type="ECO:0000313" key="4">
    <source>
        <dbReference type="Proteomes" id="UP000245449"/>
    </source>
</evidence>
<dbReference type="InterPro" id="IPR013431">
    <property type="entry name" value="Delta_60_rpt"/>
</dbReference>
<dbReference type="AlphaFoldDB" id="A0A2U1JFU2"/>
<dbReference type="Gene3D" id="2.80.10.50">
    <property type="match status" value="2"/>
</dbReference>
<evidence type="ECO:0000259" key="2">
    <source>
        <dbReference type="Pfam" id="PF18962"/>
    </source>
</evidence>
<feature type="domain" description="Secretion system C-terminal sorting" evidence="2">
    <location>
        <begin position="395"/>
        <end position="459"/>
    </location>
</feature>
<dbReference type="NCBIfam" id="TIGR04183">
    <property type="entry name" value="Por_Secre_tail"/>
    <property type="match status" value="1"/>
</dbReference>
<evidence type="ECO:0000256" key="1">
    <source>
        <dbReference type="ARBA" id="ARBA00022729"/>
    </source>
</evidence>
<dbReference type="InterPro" id="IPR026444">
    <property type="entry name" value="Secre_tail"/>
</dbReference>
<dbReference type="SUPFAM" id="SSF63829">
    <property type="entry name" value="Calcium-dependent phosphotriesterase"/>
    <property type="match status" value="1"/>
</dbReference>
<comment type="caution">
    <text evidence="3">The sequence shown here is derived from an EMBL/GenBank/DDBJ whole genome shotgun (WGS) entry which is preliminary data.</text>
</comment>
<accession>A0A2U1JFU2</accession>
<keyword evidence="4" id="KW-1185">Reference proteome</keyword>
<protein>
    <recommendedName>
        <fullName evidence="2">Secretion system C-terminal sorting domain-containing protein</fullName>
    </recommendedName>
</protein>
<dbReference type="EMBL" id="QCZI01000036">
    <property type="protein sequence ID" value="PWA03859.1"/>
    <property type="molecule type" value="Genomic_DNA"/>
</dbReference>
<sequence>MKNILKIFLITFNCAAFGQFQDISYQTRIGLGQYSLVRSDLQTNGQLLVSSGGSIFRLNTDGTEDLSFSANIGTGFSRDPTCIKLQNDGKIIVLFDRGTPLTFNGLPIQTVIRLNSDGSYDNSFNFFIAGNQSSWFHALIQNDGKIILGSEDTILRINSNGTQDNTFSTGYSDGGCRAILDVKFDVNNKIIVGGCFSFYNKIVANGVIRLNANGTIDPTFVTGTGFTSNTNPYIRVTSIAIQSNGKYLFGGTLGSYNGNVVNNVVRINTDGSLDNTFVFNSAIFDTVTNMYLQTNGNVIVVGTKNTTINSFPVFLTSIQRFLPTGQNDGTLNISNNFTGAFDTTPFVKSLQIQNDGKLIVLGTFTKYNDVTVNGIVRLTDKNLLTNNFSLNQVIVYPNPASNLLNINNTEYTSYEIFNTAGVKIISDSLTSQHINTSLMPKGLYILLLKNDLKTTTVKFLKE</sequence>
<reference evidence="3 4" key="1">
    <citation type="submission" date="2018-04" db="EMBL/GenBank/DDBJ databases">
        <title>Flavobacterium sp. nov., isolated from glacier ice.</title>
        <authorList>
            <person name="Liu Q."/>
            <person name="Xin Y.-H."/>
        </authorList>
    </citation>
    <scope>NUCLEOTIDE SEQUENCE [LARGE SCALE GENOMIC DNA]</scope>
    <source>
        <strain evidence="3 4">RB1R5</strain>
    </source>
</reference>
<dbReference type="OrthoDB" id="9805017at2"/>
<dbReference type="Pfam" id="PF17164">
    <property type="entry name" value="DUF5122"/>
    <property type="match status" value="5"/>
</dbReference>
<name>A0A2U1JFU2_9FLAO</name>
<keyword evidence="1" id="KW-0732">Signal</keyword>
<dbReference type="Pfam" id="PF18962">
    <property type="entry name" value="Por_Secre_tail"/>
    <property type="match status" value="1"/>
</dbReference>
<gene>
    <name evidence="3" type="ORF">DB895_14000</name>
</gene>
<dbReference type="RefSeq" id="WP_116725979.1">
    <property type="nucleotide sequence ID" value="NZ_QCZI01000036.1"/>
</dbReference>
<evidence type="ECO:0000313" key="3">
    <source>
        <dbReference type="EMBL" id="PWA03859.1"/>
    </source>
</evidence>